<dbReference type="SUPFAM" id="SSF56784">
    <property type="entry name" value="HAD-like"/>
    <property type="match status" value="1"/>
</dbReference>
<keyword evidence="2" id="KW-1185">Reference proteome</keyword>
<dbReference type="Gene3D" id="3.30.1240.10">
    <property type="match status" value="1"/>
</dbReference>
<dbReference type="AlphaFoldDB" id="A0A6G1XAA1"/>
<dbReference type="Pfam" id="PF08282">
    <property type="entry name" value="Hydrolase_3"/>
    <property type="match status" value="1"/>
</dbReference>
<dbReference type="Gene3D" id="3.40.50.1000">
    <property type="entry name" value="HAD superfamily/HAD-like"/>
    <property type="match status" value="1"/>
</dbReference>
<dbReference type="SFLD" id="SFLDG01140">
    <property type="entry name" value="C2.B:_Phosphomannomutase_and_P"/>
    <property type="match status" value="1"/>
</dbReference>
<name>A0A6G1XAA1_9BACI</name>
<protein>
    <submittedName>
        <fullName evidence="1">Cof-type HAD-IIB family hydrolase</fullName>
    </submittedName>
</protein>
<dbReference type="EMBL" id="WJNH01000014">
    <property type="protein sequence ID" value="MRG87933.1"/>
    <property type="molecule type" value="Genomic_DNA"/>
</dbReference>
<dbReference type="Proteomes" id="UP000480185">
    <property type="component" value="Unassembled WGS sequence"/>
</dbReference>
<accession>A0A6G1XAA1</accession>
<dbReference type="InterPro" id="IPR006379">
    <property type="entry name" value="HAD-SF_hydro_IIB"/>
</dbReference>
<dbReference type="InterPro" id="IPR023214">
    <property type="entry name" value="HAD_sf"/>
</dbReference>
<evidence type="ECO:0000313" key="2">
    <source>
        <dbReference type="Proteomes" id="UP000480185"/>
    </source>
</evidence>
<sequence length="271" mass="30620">MIKMIISDLDGTLLTHHKEIIEKDKQAIRKAIDYGVDVGIASGRMDVEIKEVLDIIGYKGHRISQNGAYVYSNNGERLMGKIFSADIVRDVYQFLTEIDDIKVTLFSENQAIVQDESMLNAIDDARLFFPIIADPHILEKVNNGLEISKISLNAENETLKQVQKQLQPFTEQVDTFISDPHCLDIMPKHINKGNGVQAILDSLHIEPNEIACIGDSFNDISMFDLTPHSYVMPQAEDKVKQHASHEVRHVYEAIHDLFSQGLITNQHKVTD</sequence>
<organism evidence="1 2">
    <name type="scientific">Salinibacillus xinjiangensis</name>
    <dbReference type="NCBI Taxonomy" id="1229268"/>
    <lineage>
        <taxon>Bacteria</taxon>
        <taxon>Bacillati</taxon>
        <taxon>Bacillota</taxon>
        <taxon>Bacilli</taxon>
        <taxon>Bacillales</taxon>
        <taxon>Bacillaceae</taxon>
        <taxon>Salinibacillus</taxon>
    </lineage>
</organism>
<gene>
    <name evidence="1" type="ORF">GH754_16870</name>
</gene>
<dbReference type="NCBIfam" id="TIGR00099">
    <property type="entry name" value="Cof-subfamily"/>
    <property type="match status" value="1"/>
</dbReference>
<dbReference type="SFLD" id="SFLDS00003">
    <property type="entry name" value="Haloacid_Dehalogenase"/>
    <property type="match status" value="1"/>
</dbReference>
<evidence type="ECO:0000313" key="1">
    <source>
        <dbReference type="EMBL" id="MRG87933.1"/>
    </source>
</evidence>
<dbReference type="InterPro" id="IPR000150">
    <property type="entry name" value="Cof"/>
</dbReference>
<dbReference type="GO" id="GO:0005829">
    <property type="term" value="C:cytosol"/>
    <property type="evidence" value="ECO:0007669"/>
    <property type="project" value="TreeGrafter"/>
</dbReference>
<keyword evidence="1" id="KW-0378">Hydrolase</keyword>
<dbReference type="RefSeq" id="WP_153729820.1">
    <property type="nucleotide sequence ID" value="NZ_WJNH01000014.1"/>
</dbReference>
<dbReference type="GO" id="GO:0000287">
    <property type="term" value="F:magnesium ion binding"/>
    <property type="evidence" value="ECO:0007669"/>
    <property type="project" value="TreeGrafter"/>
</dbReference>
<comment type="caution">
    <text evidence="1">The sequence shown here is derived from an EMBL/GenBank/DDBJ whole genome shotgun (WGS) entry which is preliminary data.</text>
</comment>
<dbReference type="PANTHER" id="PTHR10000:SF8">
    <property type="entry name" value="HAD SUPERFAMILY HYDROLASE-LIKE, TYPE 3"/>
    <property type="match status" value="1"/>
</dbReference>
<dbReference type="OrthoDB" id="9806027at2"/>
<dbReference type="NCBIfam" id="TIGR01484">
    <property type="entry name" value="HAD-SF-IIB"/>
    <property type="match status" value="1"/>
</dbReference>
<dbReference type="PANTHER" id="PTHR10000">
    <property type="entry name" value="PHOSPHOSERINE PHOSPHATASE"/>
    <property type="match status" value="1"/>
</dbReference>
<reference evidence="1 2" key="1">
    <citation type="submission" date="2019-11" db="EMBL/GenBank/DDBJ databases">
        <authorList>
            <person name="Li J."/>
        </authorList>
    </citation>
    <scope>NUCLEOTIDE SEQUENCE [LARGE SCALE GENOMIC DNA]</scope>
    <source>
        <strain evidence="1 2">J4</strain>
    </source>
</reference>
<dbReference type="InterPro" id="IPR036412">
    <property type="entry name" value="HAD-like_sf"/>
</dbReference>
<proteinExistence type="predicted"/>
<dbReference type="GO" id="GO:0016791">
    <property type="term" value="F:phosphatase activity"/>
    <property type="evidence" value="ECO:0007669"/>
    <property type="project" value="TreeGrafter"/>
</dbReference>